<dbReference type="GO" id="GO:0033897">
    <property type="term" value="F:ribonuclease T2 activity"/>
    <property type="evidence" value="ECO:0007669"/>
    <property type="project" value="UniProtKB-EC"/>
</dbReference>
<dbReference type="AlphaFoldDB" id="A0A9P6VQN3"/>
<dbReference type="EMBL" id="VNKQ01000003">
    <property type="protein sequence ID" value="KAG0651844.1"/>
    <property type="molecule type" value="Genomic_DNA"/>
</dbReference>
<keyword evidence="3" id="KW-0540">Nuclease</keyword>
<evidence type="ECO:0000313" key="10">
    <source>
        <dbReference type="Proteomes" id="UP000785200"/>
    </source>
</evidence>
<sequence length="262" mass="28692">VIHKPSFTMTTFLRTSAAVLAALVPFSLAGTPETCTNTQLSCHGSSTNTCCYNSPGGLFQQVQFWDTDPVTGPSTSWTIHGLWPNNCDGTYSESCDSKRAYTNITQLLKNAGDTSTLSYMQTYWLSDDESNEAFWDHEWETHGTCISTLKPSCYTGYTPGEEAVDFFVKTVSLFKTLPTYTWLANAGITPSSSKTYKLSAMNSALEDAFGAPVILLCQDTNVVYEIYYGFNVQGSLQDGTFEPATDTGSKTNCPSTVKYPPK</sequence>
<evidence type="ECO:0000256" key="2">
    <source>
        <dbReference type="ARBA" id="ARBA00012571"/>
    </source>
</evidence>
<feature type="chain" id="PRO_5040217895" description="ribonuclease T2" evidence="8">
    <location>
        <begin position="30"/>
        <end position="262"/>
    </location>
</feature>
<dbReference type="Gene3D" id="3.90.730.10">
    <property type="entry name" value="Ribonuclease T2-like"/>
    <property type="match status" value="1"/>
</dbReference>
<dbReference type="OrthoDB" id="435754at2759"/>
<protein>
    <recommendedName>
        <fullName evidence="2">ribonuclease T2</fullName>
        <ecNumber evidence="2">4.6.1.19</ecNumber>
    </recommendedName>
</protein>
<dbReference type="PANTHER" id="PTHR11240">
    <property type="entry name" value="RIBONUCLEASE T2"/>
    <property type="match status" value="1"/>
</dbReference>
<organism evidence="9 10">
    <name type="scientific">Hyphodiscus hymeniophilus</name>
    <dbReference type="NCBI Taxonomy" id="353542"/>
    <lineage>
        <taxon>Eukaryota</taxon>
        <taxon>Fungi</taxon>
        <taxon>Dikarya</taxon>
        <taxon>Ascomycota</taxon>
        <taxon>Pezizomycotina</taxon>
        <taxon>Leotiomycetes</taxon>
        <taxon>Helotiales</taxon>
        <taxon>Hyphodiscaceae</taxon>
        <taxon>Hyphodiscus</taxon>
    </lineage>
</organism>
<dbReference type="Pfam" id="PF00445">
    <property type="entry name" value="Ribonuclease_T2"/>
    <property type="match status" value="1"/>
</dbReference>
<feature type="compositionally biased region" description="Polar residues" evidence="7">
    <location>
        <begin position="246"/>
        <end position="255"/>
    </location>
</feature>
<feature type="signal peptide" evidence="8">
    <location>
        <begin position="1"/>
        <end position="29"/>
    </location>
</feature>
<name>A0A9P6VQN3_9HELO</name>
<reference evidence="9" key="1">
    <citation type="submission" date="2019-07" db="EMBL/GenBank/DDBJ databases">
        <title>Hyphodiscus hymeniophilus genome sequencing and assembly.</title>
        <authorList>
            <person name="Kramer G."/>
            <person name="Nodwell J."/>
        </authorList>
    </citation>
    <scope>NUCLEOTIDE SEQUENCE</scope>
    <source>
        <strain evidence="9">ATCC 34498</strain>
    </source>
</reference>
<dbReference type="InterPro" id="IPR036430">
    <property type="entry name" value="RNase_T2-like_sf"/>
</dbReference>
<dbReference type="EC" id="4.6.1.19" evidence="2"/>
<feature type="active site" evidence="5">
    <location>
        <position position="80"/>
    </location>
</feature>
<feature type="region of interest" description="Disordered" evidence="7">
    <location>
        <begin position="243"/>
        <end position="262"/>
    </location>
</feature>
<evidence type="ECO:0000256" key="4">
    <source>
        <dbReference type="ARBA" id="ARBA00023157"/>
    </source>
</evidence>
<keyword evidence="10" id="KW-1185">Reference proteome</keyword>
<feature type="active site" evidence="5">
    <location>
        <position position="138"/>
    </location>
</feature>
<dbReference type="InterPro" id="IPR033697">
    <property type="entry name" value="Ribonuclease_T2_eukaryotic"/>
</dbReference>
<evidence type="ECO:0000256" key="5">
    <source>
        <dbReference type="PIRSR" id="PIRSR633697-1"/>
    </source>
</evidence>
<comment type="similarity">
    <text evidence="1 6">Belongs to the RNase T2 family.</text>
</comment>
<proteinExistence type="inferred from homology"/>
<dbReference type="GO" id="GO:0003723">
    <property type="term" value="F:RNA binding"/>
    <property type="evidence" value="ECO:0007669"/>
    <property type="project" value="InterPro"/>
</dbReference>
<dbReference type="GO" id="GO:0006401">
    <property type="term" value="P:RNA catabolic process"/>
    <property type="evidence" value="ECO:0007669"/>
    <property type="project" value="TreeGrafter"/>
</dbReference>
<evidence type="ECO:0000256" key="1">
    <source>
        <dbReference type="ARBA" id="ARBA00007469"/>
    </source>
</evidence>
<keyword evidence="3" id="KW-0378">Hydrolase</keyword>
<accession>A0A9P6VQN3</accession>
<dbReference type="PROSITE" id="PS00530">
    <property type="entry name" value="RNASE_T2_1"/>
    <property type="match status" value="1"/>
</dbReference>
<dbReference type="PANTHER" id="PTHR11240:SF22">
    <property type="entry name" value="RIBONUCLEASE T2"/>
    <property type="match status" value="1"/>
</dbReference>
<keyword evidence="4" id="KW-1015">Disulfide bond</keyword>
<dbReference type="InterPro" id="IPR033130">
    <property type="entry name" value="RNase_T2_His_AS_2"/>
</dbReference>
<keyword evidence="8" id="KW-0732">Signal</keyword>
<comment type="caution">
    <text evidence="9">The sequence shown here is derived from an EMBL/GenBank/DDBJ whole genome shotgun (WGS) entry which is preliminary data.</text>
</comment>
<dbReference type="PROSITE" id="PS00531">
    <property type="entry name" value="RNASE_T2_2"/>
    <property type="match status" value="1"/>
</dbReference>
<gene>
    <name evidence="9" type="ORF">D0Z07_0844</name>
</gene>
<feature type="active site" evidence="5">
    <location>
        <position position="142"/>
    </location>
</feature>
<keyword evidence="3" id="KW-0255">Endonuclease</keyword>
<dbReference type="SUPFAM" id="SSF55895">
    <property type="entry name" value="Ribonuclease Rh-like"/>
    <property type="match status" value="1"/>
</dbReference>
<dbReference type="InterPro" id="IPR018188">
    <property type="entry name" value="RNase_T2_His_AS_1"/>
</dbReference>
<evidence type="ECO:0000256" key="3">
    <source>
        <dbReference type="ARBA" id="ARBA00022759"/>
    </source>
</evidence>
<evidence type="ECO:0000313" key="9">
    <source>
        <dbReference type="EMBL" id="KAG0651844.1"/>
    </source>
</evidence>
<dbReference type="Proteomes" id="UP000785200">
    <property type="component" value="Unassembled WGS sequence"/>
</dbReference>
<dbReference type="GO" id="GO:0005576">
    <property type="term" value="C:extracellular region"/>
    <property type="evidence" value="ECO:0007669"/>
    <property type="project" value="TreeGrafter"/>
</dbReference>
<evidence type="ECO:0000256" key="6">
    <source>
        <dbReference type="RuleBase" id="RU004328"/>
    </source>
</evidence>
<dbReference type="InterPro" id="IPR001568">
    <property type="entry name" value="RNase_T2-like"/>
</dbReference>
<dbReference type="CDD" id="cd01061">
    <property type="entry name" value="RNase_T2_euk"/>
    <property type="match status" value="1"/>
</dbReference>
<evidence type="ECO:0000256" key="8">
    <source>
        <dbReference type="SAM" id="SignalP"/>
    </source>
</evidence>
<feature type="non-terminal residue" evidence="9">
    <location>
        <position position="262"/>
    </location>
</feature>
<evidence type="ECO:0000256" key="7">
    <source>
        <dbReference type="SAM" id="MobiDB-lite"/>
    </source>
</evidence>